<dbReference type="PANTHER" id="PTHR30158:SF24">
    <property type="entry name" value="HLYD FAMILY SECRETION PROTEIN"/>
    <property type="match status" value="1"/>
</dbReference>
<dbReference type="Gene3D" id="2.40.30.170">
    <property type="match status" value="1"/>
</dbReference>
<dbReference type="InterPro" id="IPR006143">
    <property type="entry name" value="RND_pump_MFP"/>
</dbReference>
<feature type="domain" description="Multidrug resistance protein MdtA-like barrel-sandwich hybrid" evidence="4">
    <location>
        <begin position="59"/>
        <end position="197"/>
    </location>
</feature>
<evidence type="ECO:0000256" key="2">
    <source>
        <dbReference type="SAM" id="Coils"/>
    </source>
</evidence>
<keyword evidence="7" id="KW-1185">Reference proteome</keyword>
<dbReference type="Pfam" id="PF25917">
    <property type="entry name" value="BSH_RND"/>
    <property type="match status" value="1"/>
</dbReference>
<feature type="domain" description="Multidrug resistance protein MdtA-like beta-barrel" evidence="5">
    <location>
        <begin position="213"/>
        <end position="294"/>
    </location>
</feature>
<dbReference type="InterPro" id="IPR058626">
    <property type="entry name" value="MdtA-like_b-barrel"/>
</dbReference>
<dbReference type="GO" id="GO:0046677">
    <property type="term" value="P:response to antibiotic"/>
    <property type="evidence" value="ECO:0007669"/>
    <property type="project" value="TreeGrafter"/>
</dbReference>
<comment type="similarity">
    <text evidence="1">Belongs to the membrane fusion protein (MFP) (TC 8.A.1) family.</text>
</comment>
<dbReference type="Pfam" id="PF25944">
    <property type="entry name" value="Beta-barrel_RND"/>
    <property type="match status" value="1"/>
</dbReference>
<dbReference type="RefSeq" id="WP_191250512.1">
    <property type="nucleotide sequence ID" value="NZ_BNCI01000001.1"/>
</dbReference>
<evidence type="ECO:0000259" key="5">
    <source>
        <dbReference type="Pfam" id="PF25944"/>
    </source>
</evidence>
<dbReference type="InterPro" id="IPR058624">
    <property type="entry name" value="MdtA-like_HH"/>
</dbReference>
<dbReference type="AlphaFoldDB" id="A0A919AQ53"/>
<evidence type="ECO:0000313" key="6">
    <source>
        <dbReference type="EMBL" id="GHF17873.1"/>
    </source>
</evidence>
<dbReference type="Proteomes" id="UP000630923">
    <property type="component" value="Unassembled WGS sequence"/>
</dbReference>
<dbReference type="GO" id="GO:0005886">
    <property type="term" value="C:plasma membrane"/>
    <property type="evidence" value="ECO:0007669"/>
    <property type="project" value="TreeGrafter"/>
</dbReference>
<organism evidence="6 7">
    <name type="scientific">Kordiimonas sediminis</name>
    <dbReference type="NCBI Taxonomy" id="1735581"/>
    <lineage>
        <taxon>Bacteria</taxon>
        <taxon>Pseudomonadati</taxon>
        <taxon>Pseudomonadota</taxon>
        <taxon>Alphaproteobacteria</taxon>
        <taxon>Kordiimonadales</taxon>
        <taxon>Kordiimonadaceae</taxon>
        <taxon>Kordiimonas</taxon>
    </lineage>
</organism>
<dbReference type="SUPFAM" id="SSF111369">
    <property type="entry name" value="HlyD-like secretion proteins"/>
    <property type="match status" value="1"/>
</dbReference>
<dbReference type="Gene3D" id="2.40.420.20">
    <property type="match status" value="1"/>
</dbReference>
<dbReference type="NCBIfam" id="TIGR01730">
    <property type="entry name" value="RND_mfp"/>
    <property type="match status" value="1"/>
</dbReference>
<dbReference type="InterPro" id="IPR058625">
    <property type="entry name" value="MdtA-like_BSH"/>
</dbReference>
<dbReference type="Pfam" id="PF25876">
    <property type="entry name" value="HH_MFP_RND"/>
    <property type="match status" value="1"/>
</dbReference>
<comment type="caution">
    <text evidence="6">The sequence shown here is derived from an EMBL/GenBank/DDBJ whole genome shotgun (WGS) entry which is preliminary data.</text>
</comment>
<evidence type="ECO:0000256" key="1">
    <source>
        <dbReference type="ARBA" id="ARBA00009477"/>
    </source>
</evidence>
<name>A0A919AQ53_9PROT</name>
<proteinExistence type="inferred from homology"/>
<gene>
    <name evidence="6" type="ORF">GCM10017044_10420</name>
</gene>
<dbReference type="Gene3D" id="2.40.50.100">
    <property type="match status" value="1"/>
</dbReference>
<reference evidence="6" key="2">
    <citation type="submission" date="2020-09" db="EMBL/GenBank/DDBJ databases">
        <authorList>
            <person name="Sun Q."/>
            <person name="Kim S."/>
        </authorList>
    </citation>
    <scope>NUCLEOTIDE SEQUENCE</scope>
    <source>
        <strain evidence="6">KCTC 42590</strain>
    </source>
</reference>
<evidence type="ECO:0000313" key="7">
    <source>
        <dbReference type="Proteomes" id="UP000630923"/>
    </source>
</evidence>
<dbReference type="Gene3D" id="1.10.287.470">
    <property type="entry name" value="Helix hairpin bin"/>
    <property type="match status" value="1"/>
</dbReference>
<reference evidence="6" key="1">
    <citation type="journal article" date="2014" name="Int. J. Syst. Evol. Microbiol.">
        <title>Complete genome sequence of Corynebacterium casei LMG S-19264T (=DSM 44701T), isolated from a smear-ripened cheese.</title>
        <authorList>
            <consortium name="US DOE Joint Genome Institute (JGI-PGF)"/>
            <person name="Walter F."/>
            <person name="Albersmeier A."/>
            <person name="Kalinowski J."/>
            <person name="Ruckert C."/>
        </authorList>
    </citation>
    <scope>NUCLEOTIDE SEQUENCE</scope>
    <source>
        <strain evidence="6">KCTC 42590</strain>
    </source>
</reference>
<feature type="domain" description="Multidrug resistance protein MdtA-like alpha-helical hairpin" evidence="3">
    <location>
        <begin position="100"/>
        <end position="168"/>
    </location>
</feature>
<dbReference type="GO" id="GO:0022857">
    <property type="term" value="F:transmembrane transporter activity"/>
    <property type="evidence" value="ECO:0007669"/>
    <property type="project" value="InterPro"/>
</dbReference>
<feature type="coiled-coil region" evidence="2">
    <location>
        <begin position="134"/>
        <end position="164"/>
    </location>
</feature>
<protein>
    <submittedName>
        <fullName evidence="6">MexE family multidrug efflux RND transporter periplasmic adaptor subunit</fullName>
    </submittedName>
</protein>
<accession>A0A919AQ53</accession>
<dbReference type="PANTHER" id="PTHR30158">
    <property type="entry name" value="ACRA/E-RELATED COMPONENT OF DRUG EFFLUX TRANSPORTER"/>
    <property type="match status" value="1"/>
</dbReference>
<evidence type="ECO:0000259" key="4">
    <source>
        <dbReference type="Pfam" id="PF25917"/>
    </source>
</evidence>
<sequence length="384" mass="42143">MTVSTQRIRQKLGIFFLLIGGWSTILSAQQALPVDVATPLTDSVTEYNEYTGRFEAPQAVDIRARVSGYIQEIRFRDGQDVEKGDVLVVIDPRPYRAVVAQARADESHAAAMKKLAELEVVRGESLARTDNIPVDELDRRRANLEAANATLEAARARLVLAELDLEYTEVKAPFDGRLSRKLVDVGALVSGGSSQSMPLVNIVSKGQVHFWFDAPEADYIRFIRLDSAGERVSARFEQKKVFVRLMDEDEWTREGVLDFIDNRISEGAGTMRGRAVFDNAGELLLPGTFGRLRLPAYGPHEVMLLPDSAIVSDQGRKLVYIVGANNIVGVRVVETGPLAKGMRIIRSGISPDQEVIVGGGARIRPGMQVSPTRITLSTDPQTGS</sequence>
<evidence type="ECO:0000259" key="3">
    <source>
        <dbReference type="Pfam" id="PF25876"/>
    </source>
</evidence>
<dbReference type="GO" id="GO:0030313">
    <property type="term" value="C:cell envelope"/>
    <property type="evidence" value="ECO:0007669"/>
    <property type="project" value="UniProtKB-SubCell"/>
</dbReference>
<dbReference type="EMBL" id="BNCI01000001">
    <property type="protein sequence ID" value="GHF17873.1"/>
    <property type="molecule type" value="Genomic_DNA"/>
</dbReference>
<keyword evidence="2" id="KW-0175">Coiled coil</keyword>